<comment type="caution">
    <text evidence="1">The sequence shown here is derived from an EMBL/GenBank/DDBJ whole genome shotgun (WGS) entry which is preliminary data.</text>
</comment>
<reference evidence="1 2" key="1">
    <citation type="submission" date="2010-12" db="EMBL/GenBank/DDBJ databases">
        <authorList>
            <person name="Muzny D."/>
            <person name="Qin X."/>
            <person name="Deng J."/>
            <person name="Jiang H."/>
            <person name="Liu Y."/>
            <person name="Qu J."/>
            <person name="Song X.-Z."/>
            <person name="Zhang L."/>
            <person name="Thornton R."/>
            <person name="Coyle M."/>
            <person name="Francisco L."/>
            <person name="Jackson L."/>
            <person name="Javaid M."/>
            <person name="Korchina V."/>
            <person name="Kovar C."/>
            <person name="Mata R."/>
            <person name="Mathew T."/>
            <person name="Ngo R."/>
            <person name="Nguyen L."/>
            <person name="Nguyen N."/>
            <person name="Okwuonu G."/>
            <person name="Ongeri F."/>
            <person name="Pham C."/>
            <person name="Simmons D."/>
            <person name="Wilczek-Boney K."/>
            <person name="Hale W."/>
            <person name="Jakkamsetti A."/>
            <person name="Pham P."/>
            <person name="Ruth R."/>
            <person name="San Lucas F."/>
            <person name="Warren J."/>
            <person name="Zhang J."/>
            <person name="Zhao Z."/>
            <person name="Zhou C."/>
            <person name="Zhu D."/>
            <person name="Lee S."/>
            <person name="Bess C."/>
            <person name="Blankenburg K."/>
            <person name="Forbes L."/>
            <person name="Fu Q."/>
            <person name="Gubbala S."/>
            <person name="Hirani K."/>
            <person name="Jayaseelan J.C."/>
            <person name="Lara F."/>
            <person name="Munidasa M."/>
            <person name="Palculict T."/>
            <person name="Patil S."/>
            <person name="Pu L.-L."/>
            <person name="Saada N."/>
            <person name="Tang L."/>
            <person name="Weissenberger G."/>
            <person name="Zhu Y."/>
            <person name="Hemphill L."/>
            <person name="Shang Y."/>
            <person name="Youmans B."/>
            <person name="Ayvaz T."/>
            <person name="Ross M."/>
            <person name="Santibanez J."/>
            <person name="Aqrawi P."/>
            <person name="Gross S."/>
            <person name="Joshi V."/>
            <person name="Fowler G."/>
            <person name="Nazareth L."/>
            <person name="Reid J."/>
            <person name="Worley K."/>
            <person name="Petrosino J."/>
            <person name="Highlander S."/>
            <person name="Gibbs R."/>
        </authorList>
    </citation>
    <scope>NUCLEOTIDE SEQUENCE [LARGE SCALE GENOMIC DNA]</scope>
    <source>
        <strain evidence="1 2">ATCC 23263</strain>
    </source>
</reference>
<organism evidence="1 2">
    <name type="scientific">Pseudoramibacter alactolyticus ATCC 23263</name>
    <dbReference type="NCBI Taxonomy" id="887929"/>
    <lineage>
        <taxon>Bacteria</taxon>
        <taxon>Bacillati</taxon>
        <taxon>Bacillota</taxon>
        <taxon>Clostridia</taxon>
        <taxon>Eubacteriales</taxon>
        <taxon>Eubacteriaceae</taxon>
        <taxon>Pseudoramibacter</taxon>
    </lineage>
</organism>
<accession>E6MJ36</accession>
<dbReference type="Proteomes" id="UP000004754">
    <property type="component" value="Unassembled WGS sequence"/>
</dbReference>
<proteinExistence type="predicted"/>
<dbReference type="EMBL" id="AEQN01000026">
    <property type="protein sequence ID" value="EFV00856.1"/>
    <property type="molecule type" value="Genomic_DNA"/>
</dbReference>
<dbReference type="HOGENOM" id="CLU_3187851_0_0_9"/>
<gene>
    <name evidence="1" type="ORF">HMP0721_2021</name>
</gene>
<name>E6MJ36_9FIRM</name>
<evidence type="ECO:0000313" key="2">
    <source>
        <dbReference type="Proteomes" id="UP000004754"/>
    </source>
</evidence>
<dbReference type="AlphaFoldDB" id="E6MJ36"/>
<protein>
    <submittedName>
        <fullName evidence="1">Uncharacterized protein</fullName>
    </submittedName>
</protein>
<dbReference type="STRING" id="887929.HMP0721_2021"/>
<keyword evidence="2" id="KW-1185">Reference proteome</keyword>
<sequence length="46" mass="5670">MKSKSIKKIIKYDRHGLKVESNRRSDCRQNLRFYIFKLFLLVRIRA</sequence>
<evidence type="ECO:0000313" key="1">
    <source>
        <dbReference type="EMBL" id="EFV00856.1"/>
    </source>
</evidence>